<feature type="transmembrane region" description="Helical" evidence="1">
    <location>
        <begin position="123"/>
        <end position="146"/>
    </location>
</feature>
<dbReference type="PANTHER" id="PTHR38454">
    <property type="entry name" value="INTEGRAL MEMBRANE PROTEIN-RELATED"/>
    <property type="match status" value="1"/>
</dbReference>
<protein>
    <submittedName>
        <fullName evidence="2">Uncharacterized membrane protein YfhO</fullName>
    </submittedName>
</protein>
<feature type="transmembrane region" description="Helical" evidence="1">
    <location>
        <begin position="153"/>
        <end position="170"/>
    </location>
</feature>
<dbReference type="OrthoDB" id="9815466at2"/>
<organism evidence="2 3">
    <name type="scientific">Lachnospira pectinoschiza</name>
    <dbReference type="NCBI Taxonomy" id="28052"/>
    <lineage>
        <taxon>Bacteria</taxon>
        <taxon>Bacillati</taxon>
        <taxon>Bacillota</taxon>
        <taxon>Clostridia</taxon>
        <taxon>Lachnospirales</taxon>
        <taxon>Lachnospiraceae</taxon>
        <taxon>Lachnospira</taxon>
    </lineage>
</organism>
<accession>A0A1G9VAZ0</accession>
<feature type="transmembrane region" description="Helical" evidence="1">
    <location>
        <begin position="420"/>
        <end position="441"/>
    </location>
</feature>
<feature type="transmembrane region" description="Helical" evidence="1">
    <location>
        <begin position="309"/>
        <end position="329"/>
    </location>
</feature>
<dbReference type="Proteomes" id="UP000187651">
    <property type="component" value="Unassembled WGS sequence"/>
</dbReference>
<keyword evidence="1" id="KW-0812">Transmembrane</keyword>
<keyword evidence="1" id="KW-0472">Membrane</keyword>
<dbReference type="Pfam" id="PF09586">
    <property type="entry name" value="YfhO"/>
    <property type="match status" value="1"/>
</dbReference>
<keyword evidence="3" id="KW-1185">Reference proteome</keyword>
<feature type="transmembrane region" description="Helical" evidence="1">
    <location>
        <begin position="453"/>
        <end position="469"/>
    </location>
</feature>
<feature type="transmembrane region" description="Helical" evidence="1">
    <location>
        <begin position="336"/>
        <end position="354"/>
    </location>
</feature>
<feature type="transmembrane region" description="Helical" evidence="1">
    <location>
        <begin position="200"/>
        <end position="218"/>
    </location>
</feature>
<proteinExistence type="predicted"/>
<sequence length="972" mass="111328">MNEISQTKINNKRKIRKRVLRYIGIYSLIFVITAILVFSYNFVSGKTFIWKADGWEQHFKALLYYADYLKEFFYKLFVEHRIEFNQWDFAIGEGGDVLNTLNYYVIGDPFAFFAFLVPSNYMYIFYEAMILLRLYLAGLAFSWLCFSTRRVRTTAVLTGAITYVFCYWGMLNALRHPYFLNPMIYFPLLILGVEKILKGIRPYLFIAAVFVAAISNFYFFYMQVLLTVAYVFVRLIYLYKKDIKKMLTKLGQIALASIVAVIPSAIIVMPVLNAFLSDSRFKTATPFYFIYPVKYYLQMISNYVSEGDSYWLCMGYAIPTVLAVILLFIKRKKNTLLKIYFFICFIIMIIPFFGQVLNGLSYMCNRWSFAFALLNAYVLVVMWESLLNIKAKEGLVMLIVMVVYMGLCMFIEYARNTKSFSQLMLGFVLLIVLMPLMSTDAGKPVISRKTKQICILIVAIISIAVNSFYKNSVTGENYVSECVSVDDLDMLLYSNENTALLTYLENTNIDKSFVRYTGSDLDYNSNMLYGLSSSQYYWTLTNQYVSRFRSALGITLNTELPHKYIGYDDRTYLLSLSSTQYYLVDLTKKVQIPNGFVYIGTYMGYKIYRNVNALPLTYSYDSYVTEDQVAGLNGVELQEVMMNSIVLSDSQAENLSTDAQSQAAIKNDDSAAYFDDIDFSSESLDYTINCNSEDVSVQNNSLVVTKAGASITINFTGKENTETYFVIDGMNYSNASTYELYYGDSKYDPLDLYNSTRWNSLDYSEQATIFSDWLFHKISSTNVELSLTASNGATKNMRYFTPSYSYYNGEEDFCVNMGYSNDAVNSITITFPKVGIYSYDDIKIMSQETDRISSYVNKLSANSLDDMEIGIDTVTGNISLDSAKFLTFAIPYSKGWKAYVDGEEVDILEGNLTYMAIYVTAGDHEIKLVYNTPLFDEGKVVSFLGIILLGGYIFVTEQQIRKKRKGFKCIKK</sequence>
<evidence type="ECO:0000313" key="2">
    <source>
        <dbReference type="EMBL" id="SDM69253.1"/>
    </source>
</evidence>
<feature type="transmembrane region" description="Helical" evidence="1">
    <location>
        <begin position="366"/>
        <end position="383"/>
    </location>
</feature>
<dbReference type="EMBL" id="FNHZ01000002">
    <property type="protein sequence ID" value="SDM69253.1"/>
    <property type="molecule type" value="Genomic_DNA"/>
</dbReference>
<dbReference type="RefSeq" id="WP_074521124.1">
    <property type="nucleotide sequence ID" value="NZ_FNHZ01000002.1"/>
</dbReference>
<evidence type="ECO:0000256" key="1">
    <source>
        <dbReference type="SAM" id="Phobius"/>
    </source>
</evidence>
<name>A0A1G9VAZ0_9FIRM</name>
<reference evidence="3" key="1">
    <citation type="submission" date="2016-10" db="EMBL/GenBank/DDBJ databases">
        <authorList>
            <person name="Varghese N."/>
            <person name="Submissions S."/>
        </authorList>
    </citation>
    <scope>NUCLEOTIDE SEQUENCE [LARGE SCALE GENOMIC DNA]</scope>
    <source>
        <strain evidence="3">M83</strain>
    </source>
</reference>
<dbReference type="PANTHER" id="PTHR38454:SF1">
    <property type="entry name" value="INTEGRAL MEMBRANE PROTEIN"/>
    <property type="match status" value="1"/>
</dbReference>
<dbReference type="InterPro" id="IPR018580">
    <property type="entry name" value="Uncharacterised_YfhO"/>
</dbReference>
<evidence type="ECO:0000313" key="3">
    <source>
        <dbReference type="Proteomes" id="UP000187651"/>
    </source>
</evidence>
<feature type="transmembrane region" description="Helical" evidence="1">
    <location>
        <begin position="395"/>
        <end position="414"/>
    </location>
</feature>
<feature type="transmembrane region" description="Helical" evidence="1">
    <location>
        <begin position="252"/>
        <end position="276"/>
    </location>
</feature>
<feature type="transmembrane region" description="Helical" evidence="1">
    <location>
        <begin position="938"/>
        <end position="955"/>
    </location>
</feature>
<keyword evidence="1" id="KW-1133">Transmembrane helix</keyword>
<dbReference type="AlphaFoldDB" id="A0A1G9VAZ0"/>
<gene>
    <name evidence="2" type="ORF">SAMN05216544_0886</name>
</gene>
<feature type="transmembrane region" description="Helical" evidence="1">
    <location>
        <begin position="20"/>
        <end position="43"/>
    </location>
</feature>